<dbReference type="EMBL" id="BAAAHD010000018">
    <property type="protein sequence ID" value="GAA0556924.1"/>
    <property type="molecule type" value="Genomic_DNA"/>
</dbReference>
<dbReference type="Gene3D" id="3.20.20.60">
    <property type="entry name" value="Phosphoenolpyruvate-binding domains"/>
    <property type="match status" value="1"/>
</dbReference>
<dbReference type="PANTHER" id="PTHR32308:SF10">
    <property type="entry name" value="CITRATE LYASE SUBUNIT BETA"/>
    <property type="match status" value="1"/>
</dbReference>
<dbReference type="PANTHER" id="PTHR32308">
    <property type="entry name" value="LYASE BETA SUBUNIT, PUTATIVE (AFU_ORTHOLOGUE AFUA_4G13030)-RELATED"/>
    <property type="match status" value="1"/>
</dbReference>
<gene>
    <name evidence="4" type="ORF">GCM10009546_18740</name>
</gene>
<evidence type="ECO:0000313" key="5">
    <source>
        <dbReference type="Proteomes" id="UP001501427"/>
    </source>
</evidence>
<dbReference type="Pfam" id="PF22484">
    <property type="entry name" value="DUF6986"/>
    <property type="match status" value="1"/>
</dbReference>
<protein>
    <submittedName>
        <fullName evidence="4">Aldolase/citrate lyase family protein</fullName>
    </submittedName>
</protein>
<keyword evidence="5" id="KW-1185">Reference proteome</keyword>
<evidence type="ECO:0000256" key="1">
    <source>
        <dbReference type="ARBA" id="ARBA00001946"/>
    </source>
</evidence>
<dbReference type="Proteomes" id="UP001501427">
    <property type="component" value="Unassembled WGS sequence"/>
</dbReference>
<dbReference type="GO" id="GO:0016829">
    <property type="term" value="F:lyase activity"/>
    <property type="evidence" value="ECO:0007669"/>
    <property type="project" value="UniProtKB-KW"/>
</dbReference>
<dbReference type="InterPro" id="IPR054255">
    <property type="entry name" value="DUF6986"/>
</dbReference>
<dbReference type="InterPro" id="IPR040442">
    <property type="entry name" value="Pyrv_kinase-like_dom_sf"/>
</dbReference>
<dbReference type="SUPFAM" id="SSF51621">
    <property type="entry name" value="Phosphoenolpyruvate/pyruvate domain"/>
    <property type="match status" value="1"/>
</dbReference>
<dbReference type="InterPro" id="IPR015813">
    <property type="entry name" value="Pyrv/PenolPyrv_kinase-like_dom"/>
</dbReference>
<sequence>MRDHCGVVNLSVSSFDDLSARIAAVRDEHRERHPGGADGRQPVHTVYVPADRFSRSTPADFGAEALRLLNTHTPGAGSFGAAFGLDPEIAGLVRERVAAKLSAEPVEDVRIDFEDGYGVRPDAEEDAHVAQVVEAVAAAYQVKGLPHYWGVRVKSFADGGHERAMRTLDAFLTALRDRLGRLPGGFTITFPKVVAAEHVALFTEYLERLETALGLPAGILRFEVQVETPESILDGEGRTALRAIAAAAGGRLTAAHFGVFDYTAAIGLPPHEQRLDHPACDFARHVMQVSFAGTGVRLSDGSTNVIPRNDGPDEVNATWAAHAAHVRHSLRHGFYQGWDLHPAHLPSRYAAVYAFHLSGVDDVIGRVRAWHEQIAGNAGVLDEPATIKALTARLRRAVDCGALDESALPAT</sequence>
<organism evidence="4 5">
    <name type="scientific">Actinomadura livida</name>
    <dbReference type="NCBI Taxonomy" id="79909"/>
    <lineage>
        <taxon>Bacteria</taxon>
        <taxon>Bacillati</taxon>
        <taxon>Actinomycetota</taxon>
        <taxon>Actinomycetes</taxon>
        <taxon>Streptosporangiales</taxon>
        <taxon>Thermomonosporaceae</taxon>
        <taxon>Actinomadura</taxon>
    </lineage>
</organism>
<accession>A0ABN1E1N6</accession>
<name>A0ABN1E1N6_9ACTN</name>
<keyword evidence="2" id="KW-0479">Metal-binding</keyword>
<comment type="cofactor">
    <cofactor evidence="1">
        <name>Mg(2+)</name>
        <dbReference type="ChEBI" id="CHEBI:18420"/>
    </cofactor>
</comment>
<keyword evidence="4" id="KW-0456">Lyase</keyword>
<proteinExistence type="predicted"/>
<evidence type="ECO:0000256" key="3">
    <source>
        <dbReference type="ARBA" id="ARBA00022842"/>
    </source>
</evidence>
<reference evidence="4 5" key="1">
    <citation type="journal article" date="2019" name="Int. J. Syst. Evol. Microbiol.">
        <title>The Global Catalogue of Microorganisms (GCM) 10K type strain sequencing project: providing services to taxonomists for standard genome sequencing and annotation.</title>
        <authorList>
            <consortium name="The Broad Institute Genomics Platform"/>
            <consortium name="The Broad Institute Genome Sequencing Center for Infectious Disease"/>
            <person name="Wu L."/>
            <person name="Ma J."/>
        </authorList>
    </citation>
    <scope>NUCLEOTIDE SEQUENCE [LARGE SCALE GENOMIC DNA]</scope>
    <source>
        <strain evidence="4 5">JCM 10667</strain>
    </source>
</reference>
<evidence type="ECO:0000313" key="4">
    <source>
        <dbReference type="EMBL" id="GAA0556924.1"/>
    </source>
</evidence>
<keyword evidence="3" id="KW-0460">Magnesium</keyword>
<comment type="caution">
    <text evidence="4">The sequence shown here is derived from an EMBL/GenBank/DDBJ whole genome shotgun (WGS) entry which is preliminary data.</text>
</comment>
<evidence type="ECO:0000256" key="2">
    <source>
        <dbReference type="ARBA" id="ARBA00022723"/>
    </source>
</evidence>